<dbReference type="InterPro" id="IPR015947">
    <property type="entry name" value="PUA-like_sf"/>
</dbReference>
<sequence length="521" mass="58305">MVGCLVIREALLKAIHLNINSHDGCKEIERMIKGNKSNGKQSLVEDIPNPLRDPRQLSDVADIKGHCHTYSGAMPGKMVQCLKTVGTANPLVLIDGVTSLTTSTFTIFPGFYRPVQVKGPKLLAALQETYERQAPYVGAFLVKDELGTDPSLVSGSETEKNIYDLKGKELLNRLHEVGILAKISSIRGDRVVLIAHGQLRITKMGHCHTYSGAMPGKMVQCLKTVGTANPLVLIDGVTRIKQAFWLQVLALPLPHLPFFPGFYRPVQVKGPKLLAALQETYERQAPYVGAFLVKDELGTDPSLVSGSETEKNIYDLKGKELLNRLHEVGILAKISSIRGDRVVLIAHGQLRITKMYIDNSEFPRLADLGAAISGAKKLQCQQVLEEPDVYKHLKLTLELLKESMKISKIQELGLEIDAKTALSAKFRERLERNRNKIPLHVLQVINKELSMLQQFEASSIEFNETHNYLDWLTALPWGNYSDENFDVFRAKKILDEYHYGLADVKQRILEFIAVGISYERF</sequence>
<dbReference type="GO" id="GO:0006515">
    <property type="term" value="P:protein quality control for misfolded or incompletely synthesized proteins"/>
    <property type="evidence" value="ECO:0007669"/>
    <property type="project" value="TreeGrafter"/>
</dbReference>
<dbReference type="AlphaFoldDB" id="A0AAW0LRB5"/>
<dbReference type="InterPro" id="IPR003111">
    <property type="entry name" value="Lon_prtase_N"/>
</dbReference>
<dbReference type="Gene3D" id="2.30.130.40">
    <property type="entry name" value="LON domain-like"/>
    <property type="match status" value="2"/>
</dbReference>
<evidence type="ECO:0000259" key="1">
    <source>
        <dbReference type="PROSITE" id="PS51787"/>
    </source>
</evidence>
<evidence type="ECO:0000313" key="3">
    <source>
        <dbReference type="Proteomes" id="UP000237347"/>
    </source>
</evidence>
<dbReference type="PANTHER" id="PTHR43718">
    <property type="entry name" value="LON PROTEASE"/>
    <property type="match status" value="1"/>
</dbReference>
<proteinExistence type="predicted"/>
<protein>
    <submittedName>
        <fullName evidence="2">Lon protease like protein</fullName>
    </submittedName>
</protein>
<dbReference type="GO" id="GO:0005524">
    <property type="term" value="F:ATP binding"/>
    <property type="evidence" value="ECO:0007669"/>
    <property type="project" value="InterPro"/>
</dbReference>
<dbReference type="SUPFAM" id="SSF88697">
    <property type="entry name" value="PUA domain-like"/>
    <property type="match status" value="1"/>
</dbReference>
<dbReference type="InterPro" id="IPR027065">
    <property type="entry name" value="Lon_Prtase"/>
</dbReference>
<dbReference type="PROSITE" id="PS51787">
    <property type="entry name" value="LON_N"/>
    <property type="match status" value="1"/>
</dbReference>
<dbReference type="Proteomes" id="UP000237347">
    <property type="component" value="Unassembled WGS sequence"/>
</dbReference>
<name>A0AAW0LRB5_QUESU</name>
<dbReference type="InterPro" id="IPR046336">
    <property type="entry name" value="Lon_prtase_N_sf"/>
</dbReference>
<dbReference type="GO" id="GO:0051131">
    <property type="term" value="P:chaperone-mediated protein complex assembly"/>
    <property type="evidence" value="ECO:0007669"/>
    <property type="project" value="TreeGrafter"/>
</dbReference>
<organism evidence="2 3">
    <name type="scientific">Quercus suber</name>
    <name type="common">Cork oak</name>
    <dbReference type="NCBI Taxonomy" id="58331"/>
    <lineage>
        <taxon>Eukaryota</taxon>
        <taxon>Viridiplantae</taxon>
        <taxon>Streptophyta</taxon>
        <taxon>Embryophyta</taxon>
        <taxon>Tracheophyta</taxon>
        <taxon>Spermatophyta</taxon>
        <taxon>Magnoliopsida</taxon>
        <taxon>eudicotyledons</taxon>
        <taxon>Gunneridae</taxon>
        <taxon>Pentapetalae</taxon>
        <taxon>rosids</taxon>
        <taxon>fabids</taxon>
        <taxon>Fagales</taxon>
        <taxon>Fagaceae</taxon>
        <taxon>Quercus</taxon>
    </lineage>
</organism>
<keyword evidence="2" id="KW-0645">Protease</keyword>
<dbReference type="GO" id="GO:0007005">
    <property type="term" value="P:mitochondrion organization"/>
    <property type="evidence" value="ECO:0007669"/>
    <property type="project" value="TreeGrafter"/>
</dbReference>
<dbReference type="GO" id="GO:0003697">
    <property type="term" value="F:single-stranded DNA binding"/>
    <property type="evidence" value="ECO:0007669"/>
    <property type="project" value="TreeGrafter"/>
</dbReference>
<dbReference type="FunFam" id="2.30.130.40:FF:000007">
    <property type="entry name" value="Lon protease homolog, mitochondrial"/>
    <property type="match status" value="1"/>
</dbReference>
<reference evidence="2 3" key="1">
    <citation type="journal article" date="2018" name="Sci. Data">
        <title>The draft genome sequence of cork oak.</title>
        <authorList>
            <person name="Ramos A.M."/>
            <person name="Usie A."/>
            <person name="Barbosa P."/>
            <person name="Barros P.M."/>
            <person name="Capote T."/>
            <person name="Chaves I."/>
            <person name="Simoes F."/>
            <person name="Abreu I."/>
            <person name="Carrasquinho I."/>
            <person name="Faro C."/>
            <person name="Guimaraes J.B."/>
            <person name="Mendonca D."/>
            <person name="Nobrega F."/>
            <person name="Rodrigues L."/>
            <person name="Saibo N.J.M."/>
            <person name="Varela M.C."/>
            <person name="Egas C."/>
            <person name="Matos J."/>
            <person name="Miguel C.M."/>
            <person name="Oliveira M.M."/>
            <person name="Ricardo C.P."/>
            <person name="Goncalves S."/>
        </authorList>
    </citation>
    <scope>NUCLEOTIDE SEQUENCE [LARGE SCALE GENOMIC DNA]</scope>
    <source>
        <strain evidence="3">cv. HL8</strain>
    </source>
</reference>
<accession>A0AAW0LRB5</accession>
<keyword evidence="3" id="KW-1185">Reference proteome</keyword>
<dbReference type="GO" id="GO:0004252">
    <property type="term" value="F:serine-type endopeptidase activity"/>
    <property type="evidence" value="ECO:0007669"/>
    <property type="project" value="InterPro"/>
</dbReference>
<dbReference type="Pfam" id="PF02190">
    <property type="entry name" value="LON_substr_bdg"/>
    <property type="match status" value="2"/>
</dbReference>
<dbReference type="GO" id="GO:0005759">
    <property type="term" value="C:mitochondrial matrix"/>
    <property type="evidence" value="ECO:0007669"/>
    <property type="project" value="TreeGrafter"/>
</dbReference>
<comment type="caution">
    <text evidence="2">The sequence shown here is derived from an EMBL/GenBank/DDBJ whole genome shotgun (WGS) entry which is preliminary data.</text>
</comment>
<keyword evidence="2" id="KW-0378">Hydrolase</keyword>
<dbReference type="Gene3D" id="1.20.5.5270">
    <property type="match status" value="1"/>
</dbReference>
<dbReference type="FunFam" id="1.20.5.5270:FF:000001">
    <property type="entry name" value="Lon protease homolog, mitochondrial"/>
    <property type="match status" value="1"/>
</dbReference>
<feature type="domain" description="Lon N-terminal" evidence="1">
    <location>
        <begin position="97"/>
        <end position="404"/>
    </location>
</feature>
<evidence type="ECO:0000313" key="2">
    <source>
        <dbReference type="EMBL" id="KAK7853795.1"/>
    </source>
</evidence>
<dbReference type="EMBL" id="PKMF04000061">
    <property type="protein sequence ID" value="KAK7853795.1"/>
    <property type="molecule type" value="Genomic_DNA"/>
</dbReference>
<dbReference type="GO" id="GO:0004176">
    <property type="term" value="F:ATP-dependent peptidase activity"/>
    <property type="evidence" value="ECO:0007669"/>
    <property type="project" value="InterPro"/>
</dbReference>
<dbReference type="SMART" id="SM00464">
    <property type="entry name" value="LON"/>
    <property type="match status" value="1"/>
</dbReference>
<gene>
    <name evidence="2" type="primary">LON2_0</name>
    <name evidence="2" type="ORF">CFP56_034504</name>
</gene>
<dbReference type="PANTHER" id="PTHR43718:SF2">
    <property type="entry name" value="LON PROTEASE HOMOLOG, MITOCHONDRIAL"/>
    <property type="match status" value="1"/>
</dbReference>